<reference evidence="1 2" key="1">
    <citation type="submission" date="2021-06" db="EMBL/GenBank/DDBJ databases">
        <authorList>
            <person name="Kallberg Y."/>
            <person name="Tangrot J."/>
            <person name="Rosling A."/>
        </authorList>
    </citation>
    <scope>NUCLEOTIDE SEQUENCE [LARGE SCALE GENOMIC DNA]</scope>
    <source>
        <strain evidence="1 2">120-4 pot B 10/14</strain>
    </source>
</reference>
<evidence type="ECO:0000313" key="1">
    <source>
        <dbReference type="EMBL" id="CAG8635321.1"/>
    </source>
</evidence>
<proteinExistence type="predicted"/>
<keyword evidence="2" id="KW-1185">Reference proteome</keyword>
<protein>
    <submittedName>
        <fullName evidence="1">25858_t:CDS:1</fullName>
    </submittedName>
</protein>
<gene>
    <name evidence="1" type="ORF">GMARGA_LOCUS8552</name>
</gene>
<organism evidence="1 2">
    <name type="scientific">Gigaspora margarita</name>
    <dbReference type="NCBI Taxonomy" id="4874"/>
    <lineage>
        <taxon>Eukaryota</taxon>
        <taxon>Fungi</taxon>
        <taxon>Fungi incertae sedis</taxon>
        <taxon>Mucoromycota</taxon>
        <taxon>Glomeromycotina</taxon>
        <taxon>Glomeromycetes</taxon>
        <taxon>Diversisporales</taxon>
        <taxon>Gigasporaceae</taxon>
        <taxon>Gigaspora</taxon>
    </lineage>
</organism>
<accession>A0ABN7UQ74</accession>
<comment type="caution">
    <text evidence="1">The sequence shown here is derived from an EMBL/GenBank/DDBJ whole genome shotgun (WGS) entry which is preliminary data.</text>
</comment>
<dbReference type="Proteomes" id="UP000789901">
    <property type="component" value="Unassembled WGS sequence"/>
</dbReference>
<sequence>MKDSIFKLLLIDLKIKYMQESFDSYNSIAKQKNVYPNNLISPQ</sequence>
<dbReference type="EMBL" id="CAJVQB010004421">
    <property type="protein sequence ID" value="CAG8635321.1"/>
    <property type="molecule type" value="Genomic_DNA"/>
</dbReference>
<name>A0ABN7UQ74_GIGMA</name>
<evidence type="ECO:0000313" key="2">
    <source>
        <dbReference type="Proteomes" id="UP000789901"/>
    </source>
</evidence>